<dbReference type="CDD" id="cd08408">
    <property type="entry name" value="C2B_Synaptotagmin-14_16"/>
    <property type="match status" value="1"/>
</dbReference>
<protein>
    <recommendedName>
        <fullName evidence="3">C2 domain-containing protein</fullName>
    </recommendedName>
</protein>
<dbReference type="Proteomes" id="UP000728032">
    <property type="component" value="Unassembled WGS sequence"/>
</dbReference>
<feature type="compositionally biased region" description="Low complexity" evidence="1">
    <location>
        <begin position="174"/>
        <end position="187"/>
    </location>
</feature>
<feature type="region of interest" description="Disordered" evidence="1">
    <location>
        <begin position="392"/>
        <end position="413"/>
    </location>
</feature>
<reference evidence="4" key="1">
    <citation type="submission" date="2020-11" db="EMBL/GenBank/DDBJ databases">
        <authorList>
            <person name="Tran Van P."/>
        </authorList>
    </citation>
    <scope>NUCLEOTIDE SEQUENCE</scope>
</reference>
<dbReference type="EMBL" id="OC915016">
    <property type="protein sequence ID" value="CAD7638172.1"/>
    <property type="molecule type" value="Genomic_DNA"/>
</dbReference>
<dbReference type="SMART" id="SM00239">
    <property type="entry name" value="C2"/>
    <property type="match status" value="2"/>
</dbReference>
<evidence type="ECO:0000313" key="4">
    <source>
        <dbReference type="EMBL" id="CAD7638172.1"/>
    </source>
</evidence>
<accession>A0A7R9LAP1</accession>
<dbReference type="Pfam" id="PF00168">
    <property type="entry name" value="C2"/>
    <property type="match status" value="2"/>
</dbReference>
<keyword evidence="2" id="KW-0472">Membrane</keyword>
<feature type="compositionally biased region" description="Basic and acidic residues" evidence="1">
    <location>
        <begin position="137"/>
        <end position="152"/>
    </location>
</feature>
<keyword evidence="5" id="KW-1185">Reference proteome</keyword>
<dbReference type="CDD" id="cd08389">
    <property type="entry name" value="C2A_Synaptotagmin-14_16"/>
    <property type="match status" value="1"/>
</dbReference>
<dbReference type="OrthoDB" id="5978493at2759"/>
<dbReference type="PANTHER" id="PTHR46129">
    <property type="entry name" value="SYNAPTOTAGMIN 14, ISOFORM D"/>
    <property type="match status" value="1"/>
</dbReference>
<feature type="compositionally biased region" description="Basic and acidic residues" evidence="1">
    <location>
        <begin position="118"/>
        <end position="128"/>
    </location>
</feature>
<organism evidence="4">
    <name type="scientific">Oppiella nova</name>
    <dbReference type="NCBI Taxonomy" id="334625"/>
    <lineage>
        <taxon>Eukaryota</taxon>
        <taxon>Metazoa</taxon>
        <taxon>Ecdysozoa</taxon>
        <taxon>Arthropoda</taxon>
        <taxon>Chelicerata</taxon>
        <taxon>Arachnida</taxon>
        <taxon>Acari</taxon>
        <taxon>Acariformes</taxon>
        <taxon>Sarcoptiformes</taxon>
        <taxon>Oribatida</taxon>
        <taxon>Brachypylina</taxon>
        <taxon>Oppioidea</taxon>
        <taxon>Oppiidae</taxon>
        <taxon>Oppiella</taxon>
    </lineage>
</organism>
<name>A0A7R9LAP1_9ACAR</name>
<evidence type="ECO:0000256" key="1">
    <source>
        <dbReference type="SAM" id="MobiDB-lite"/>
    </source>
</evidence>
<keyword evidence="2" id="KW-1133">Transmembrane helix</keyword>
<dbReference type="AlphaFoldDB" id="A0A7R9LAP1"/>
<feature type="region of interest" description="Disordered" evidence="1">
    <location>
        <begin position="88"/>
        <end position="221"/>
    </location>
</feature>
<feature type="transmembrane region" description="Helical" evidence="2">
    <location>
        <begin position="9"/>
        <end position="29"/>
    </location>
</feature>
<sequence>MLSVPTEASAFLGMVAICMTCLFIFYLYLTKKFCFNTIGGFPCCDKPLNISKDKASKDLVDAFSYDDELDSSTDSEDELLQRLKRSASNQMSIARQSSLSKKEIPNNRSKHNLKNRHKIIETIDETQRADYQNKPLIPREYKTESSRSDKRCSTGSTSRDLISLAEKGRIGKNGSSEGSASSEAGSGDNEDELRRSRNSYARDKALNKSNKSDTSSPIKYRDHMKSQFNTAFEKCESDAQSSTSQDFSQHFSQSESHSMTKCGSLEVSYAYDAPTKKLMVTVFEANHIPCKERGGANQIHVRLVLLPQKRHKHKTKIKSTGNPIFNETFTFTRINPEEVMGLGIRFRVYGTAFARREQLIGESIIIFASSKPQQQETRLWLTLEPRSSLASDSRSEVSSLARSDSTGSAQSMQSTSLPEMLLGLAYNGTTGRLNVSVIKGSQFRTITMARAPDTYVKLSLVSSSGQEIARSKTSVRRGQPNPLFKETFIFQIALFQLPDVTLMISVYNKRSMNRKEMIGWFSLGFNSSGDEEMTHWNDMRDSKGEQVCRWHVLLES</sequence>
<dbReference type="PROSITE" id="PS50004">
    <property type="entry name" value="C2"/>
    <property type="match status" value="2"/>
</dbReference>
<dbReference type="Gene3D" id="2.60.40.150">
    <property type="entry name" value="C2 domain"/>
    <property type="match status" value="2"/>
</dbReference>
<evidence type="ECO:0000259" key="3">
    <source>
        <dbReference type="PROSITE" id="PS50004"/>
    </source>
</evidence>
<feature type="compositionally biased region" description="Polar residues" evidence="1">
    <location>
        <begin position="88"/>
        <end position="99"/>
    </location>
</feature>
<dbReference type="SUPFAM" id="SSF49562">
    <property type="entry name" value="C2 domain (Calcium/lipid-binding domain, CaLB)"/>
    <property type="match status" value="2"/>
</dbReference>
<dbReference type="InterPro" id="IPR000008">
    <property type="entry name" value="C2_dom"/>
</dbReference>
<gene>
    <name evidence="4" type="ORF">ONB1V03_LOCUS1254</name>
</gene>
<feature type="domain" description="C2" evidence="3">
    <location>
        <begin position="416"/>
        <end position="551"/>
    </location>
</feature>
<dbReference type="EMBL" id="CAJPVJ010000191">
    <property type="protein sequence ID" value="CAG2161650.1"/>
    <property type="molecule type" value="Genomic_DNA"/>
</dbReference>
<evidence type="ECO:0000256" key="2">
    <source>
        <dbReference type="SAM" id="Phobius"/>
    </source>
</evidence>
<dbReference type="GO" id="GO:0005543">
    <property type="term" value="F:phospholipid binding"/>
    <property type="evidence" value="ECO:0007669"/>
    <property type="project" value="TreeGrafter"/>
</dbReference>
<dbReference type="InterPro" id="IPR035892">
    <property type="entry name" value="C2_domain_sf"/>
</dbReference>
<keyword evidence="2" id="KW-0812">Transmembrane</keyword>
<feature type="compositionally biased region" description="Polar residues" evidence="1">
    <location>
        <begin position="207"/>
        <end position="217"/>
    </location>
</feature>
<dbReference type="PANTHER" id="PTHR46129:SF2">
    <property type="entry name" value="SYNAPTOTAGMIN 14, ISOFORM D"/>
    <property type="match status" value="1"/>
</dbReference>
<feature type="domain" description="C2" evidence="3">
    <location>
        <begin position="261"/>
        <end position="381"/>
    </location>
</feature>
<feature type="compositionally biased region" description="Basic residues" evidence="1">
    <location>
        <begin position="108"/>
        <end position="117"/>
    </location>
</feature>
<evidence type="ECO:0000313" key="5">
    <source>
        <dbReference type="Proteomes" id="UP000728032"/>
    </source>
</evidence>
<feature type="compositionally biased region" description="Basic and acidic residues" evidence="1">
    <location>
        <begin position="192"/>
        <end position="206"/>
    </location>
</feature>
<dbReference type="InterPro" id="IPR043541">
    <property type="entry name" value="SYT14/14L/16"/>
</dbReference>
<dbReference type="FunFam" id="2.60.40.150:FF:000062">
    <property type="entry name" value="synaptotagmin-14 isoform X1"/>
    <property type="match status" value="1"/>
</dbReference>
<proteinExistence type="predicted"/>